<dbReference type="PANTHER" id="PTHR30204:SF93">
    <property type="entry name" value="HTH MERR-TYPE DOMAIN-CONTAINING PROTEIN"/>
    <property type="match status" value="1"/>
</dbReference>
<dbReference type="InterPro" id="IPR009061">
    <property type="entry name" value="DNA-bd_dom_put_sf"/>
</dbReference>
<dbReference type="PANTHER" id="PTHR30204">
    <property type="entry name" value="REDOX-CYCLING DRUG-SENSING TRANSCRIPTIONAL ACTIVATOR SOXR"/>
    <property type="match status" value="1"/>
</dbReference>
<dbReference type="Proteomes" id="UP000619479">
    <property type="component" value="Unassembled WGS sequence"/>
</dbReference>
<accession>A0A919IP12</accession>
<name>A0A919IP12_9ACTN</name>
<dbReference type="GO" id="GO:0003677">
    <property type="term" value="F:DNA binding"/>
    <property type="evidence" value="ECO:0007669"/>
    <property type="project" value="UniProtKB-KW"/>
</dbReference>
<dbReference type="CDD" id="cd04773">
    <property type="entry name" value="HTH_TioE_rpt2"/>
    <property type="match status" value="1"/>
</dbReference>
<reference evidence="3" key="1">
    <citation type="submission" date="2021-01" db="EMBL/GenBank/DDBJ databases">
        <title>Whole genome shotgun sequence of Actinoplanes cyaneus NBRC 14990.</title>
        <authorList>
            <person name="Komaki H."/>
            <person name="Tamura T."/>
        </authorList>
    </citation>
    <scope>NUCLEOTIDE SEQUENCE</scope>
    <source>
        <strain evidence="3">NBRC 14990</strain>
    </source>
</reference>
<proteinExistence type="predicted"/>
<organism evidence="3 4">
    <name type="scientific">Actinoplanes cyaneus</name>
    <dbReference type="NCBI Taxonomy" id="52696"/>
    <lineage>
        <taxon>Bacteria</taxon>
        <taxon>Bacillati</taxon>
        <taxon>Actinomycetota</taxon>
        <taxon>Actinomycetes</taxon>
        <taxon>Micromonosporales</taxon>
        <taxon>Micromonosporaceae</taxon>
        <taxon>Actinoplanes</taxon>
    </lineage>
</organism>
<dbReference type="InterPro" id="IPR000551">
    <property type="entry name" value="MerR-type_HTH_dom"/>
</dbReference>
<dbReference type="PROSITE" id="PS50937">
    <property type="entry name" value="HTH_MERR_2"/>
    <property type="match status" value="2"/>
</dbReference>
<sequence length="264" mass="28065">MTSTVSLNDPVKVKPRSAWTEMSKPQTYRPVDLARRHGLSAQAIRNYESDGVIPPAQRTASGYRAYGEQHLAAVTAFLALVSAYGHGPASTIMRAVLGGDLDSAFTAIDSGHAALIRDRETLAAVEATAGLLSRPAPTAVRPITVGALAHRLGVTPATLRKWEDAGILVPSRARSSQQRLYSADDIRDADLAHLLRRGGYGLAHIATVLRQVRTAGGAASLASSLTEWRARLSARGRAMLTAAARLSDFLQVIEAAGDGRNPRT</sequence>
<feature type="domain" description="HTH merR-type" evidence="2">
    <location>
        <begin position="142"/>
        <end position="211"/>
    </location>
</feature>
<evidence type="ECO:0000313" key="4">
    <source>
        <dbReference type="Proteomes" id="UP000619479"/>
    </source>
</evidence>
<dbReference type="PROSITE" id="PS00552">
    <property type="entry name" value="HTH_MERR_1"/>
    <property type="match status" value="1"/>
</dbReference>
<gene>
    <name evidence="3" type="ORF">Acy02nite_67340</name>
</gene>
<dbReference type="GO" id="GO:0003700">
    <property type="term" value="F:DNA-binding transcription factor activity"/>
    <property type="evidence" value="ECO:0007669"/>
    <property type="project" value="InterPro"/>
</dbReference>
<dbReference type="Pfam" id="PF00376">
    <property type="entry name" value="MerR"/>
    <property type="match status" value="1"/>
</dbReference>
<keyword evidence="1" id="KW-0238">DNA-binding</keyword>
<dbReference type="Pfam" id="PF13411">
    <property type="entry name" value="MerR_1"/>
    <property type="match status" value="1"/>
</dbReference>
<dbReference type="SUPFAM" id="SSF46955">
    <property type="entry name" value="Putative DNA-binding domain"/>
    <property type="match status" value="2"/>
</dbReference>
<keyword evidence="4" id="KW-1185">Reference proteome</keyword>
<feature type="domain" description="HTH merR-type" evidence="2">
    <location>
        <begin position="27"/>
        <end position="74"/>
    </location>
</feature>
<dbReference type="AlphaFoldDB" id="A0A919IP12"/>
<comment type="caution">
    <text evidence="3">The sequence shown here is derived from an EMBL/GenBank/DDBJ whole genome shotgun (WGS) entry which is preliminary data.</text>
</comment>
<dbReference type="InterPro" id="IPR047057">
    <property type="entry name" value="MerR_fam"/>
</dbReference>
<dbReference type="EMBL" id="BOMH01000053">
    <property type="protein sequence ID" value="GID68853.1"/>
    <property type="molecule type" value="Genomic_DNA"/>
</dbReference>
<evidence type="ECO:0000259" key="2">
    <source>
        <dbReference type="PROSITE" id="PS50937"/>
    </source>
</evidence>
<dbReference type="SMART" id="SM00422">
    <property type="entry name" value="HTH_MERR"/>
    <property type="match status" value="2"/>
</dbReference>
<dbReference type="Gene3D" id="1.10.1660.10">
    <property type="match status" value="2"/>
</dbReference>
<protein>
    <submittedName>
        <fullName evidence="3">MerR family transcriptional regulator</fullName>
    </submittedName>
</protein>
<evidence type="ECO:0000256" key="1">
    <source>
        <dbReference type="ARBA" id="ARBA00023125"/>
    </source>
</evidence>
<evidence type="ECO:0000313" key="3">
    <source>
        <dbReference type="EMBL" id="GID68853.1"/>
    </source>
</evidence>